<protein>
    <recommendedName>
        <fullName evidence="2">alpha-L-rhamnosidase</fullName>
        <ecNumber evidence="2">3.2.1.40</ecNumber>
    </recommendedName>
</protein>
<dbReference type="EC" id="3.2.1.40" evidence="2"/>
<comment type="catalytic activity">
    <reaction evidence="1">
        <text>Hydrolysis of terminal non-reducing alpha-L-rhamnose residues in alpha-L-rhamnosides.</text>
        <dbReference type="EC" id="3.2.1.40"/>
    </reaction>
</comment>
<dbReference type="InterPro" id="IPR016007">
    <property type="entry name" value="Alpha_rhamnosid"/>
</dbReference>
<dbReference type="Pfam" id="PF08531">
    <property type="entry name" value="Bac_rhamnosid_N"/>
    <property type="match status" value="1"/>
</dbReference>
<dbReference type="AlphaFoldDB" id="A0A2M9B8Y0"/>
<proteinExistence type="predicted"/>
<evidence type="ECO:0000259" key="4">
    <source>
        <dbReference type="PROSITE" id="PS50853"/>
    </source>
</evidence>
<sequence length="889" mass="98758">MTRVVDLRPEHLTAPYVVDTPRPRLSWRLVDTVDGERQTGYEIHYAPHARAPRRVRHDGDETVLQRWSDGDIGPRERVDVRVRAWTSASDEPTPWSAPITIERTLTANDWTSDFVSPSLEAQEDEPRPAFLLRAEFDVPADVVGARAYVTAHGVADLEVNGCDATDSILSPGWTSYDHRLVVETLDLRRLLTPGRNALGVWLADGWYRGRLGFGGGLWNVYGNDVSLLLQLELYHADGRRITVPLDWRWSHAPITRTGLYEGEHHDARRHPRGWSEPGFDDAAWHATTVLHRDATVELAAPTGPPVRVVETLRPASFHRCEDGRIRIDVGQNITGKLRVRGRAPRGLAIELHHAEVLEGSELATRPLRTADAIDRYTFAGEGTETWTPRFTLHGFRFAEIVGWPSDRDLPEVEALVVHSDMRRRGTFASSHALLDRFHENVVWSMRDNFVGLPIDCPQRDERLGWTGDVQVFAPAAAFLYDVTGVLQSWLRDLADEQRDFGSVRSFHPWVDCGFPADPAAGWGDAAVIVPWTLFERTGDLRILADALPSMTAWVDEVTALADQGHWRSGFQLGDWLDPRATPERPGDSATDPYLVATAYHAYTAALLARACRLLGDEERTVRYEAVAARARAAFRHEYVTPSGRIVADSITSLAMAITFGLLSCDELPTAGQRLRALVEEADHRVMTGFLGTPLVCDALVRTGFPDTAYHLLLQTACPSWLYPVTMGATTVWERWDSMLPDGSINPGEMTSFNHYALGAVADFLHRTVAGLAPAEPGYRRIRVAPVPGGGLTHARASHQSPYGPVTVSWHRRGTLFELDVRVPPGTSAEVIMPGGSEVITLESGAHQLGRSFRAAADDPPMPRRWNIHDPLERAEMERLAPQAAKEATP</sequence>
<dbReference type="RefSeq" id="WP_100415463.1">
    <property type="nucleotide sequence ID" value="NZ_PGEZ01000002.1"/>
</dbReference>
<dbReference type="EMBL" id="PGEZ01000002">
    <property type="protein sequence ID" value="PJJ54367.1"/>
    <property type="molecule type" value="Genomic_DNA"/>
</dbReference>
<evidence type="ECO:0000256" key="1">
    <source>
        <dbReference type="ARBA" id="ARBA00001445"/>
    </source>
</evidence>
<dbReference type="InterPro" id="IPR008928">
    <property type="entry name" value="6-hairpin_glycosidase_sf"/>
</dbReference>
<keyword evidence="3" id="KW-0378">Hydrolase</keyword>
<gene>
    <name evidence="5" type="ORF">CLV56_3876</name>
</gene>
<dbReference type="GO" id="GO:0005975">
    <property type="term" value="P:carbohydrate metabolic process"/>
    <property type="evidence" value="ECO:0007669"/>
    <property type="project" value="InterPro"/>
</dbReference>
<dbReference type="InterPro" id="IPR035396">
    <property type="entry name" value="Bac_rhamnosid6H"/>
</dbReference>
<dbReference type="InterPro" id="IPR013737">
    <property type="entry name" value="Bac_rhamnosid_N"/>
</dbReference>
<accession>A0A2M9B8Y0</accession>
<dbReference type="Pfam" id="PF25788">
    <property type="entry name" value="Ig_Rha78A_N"/>
    <property type="match status" value="1"/>
</dbReference>
<name>A0A2M9B8Y0_9ACTN</name>
<dbReference type="SUPFAM" id="SSF48208">
    <property type="entry name" value="Six-hairpin glycosidases"/>
    <property type="match status" value="1"/>
</dbReference>
<comment type="caution">
    <text evidence="5">The sequence shown here is derived from an EMBL/GenBank/DDBJ whole genome shotgun (WGS) entry which is preliminary data.</text>
</comment>
<evidence type="ECO:0000256" key="3">
    <source>
        <dbReference type="ARBA" id="ARBA00022801"/>
    </source>
</evidence>
<dbReference type="Gene3D" id="1.50.10.10">
    <property type="match status" value="1"/>
</dbReference>
<keyword evidence="6" id="KW-1185">Reference proteome</keyword>
<dbReference type="InterPro" id="IPR008902">
    <property type="entry name" value="Rhamnosid_concanavalin"/>
</dbReference>
<dbReference type="Proteomes" id="UP000230842">
    <property type="component" value="Unassembled WGS sequence"/>
</dbReference>
<dbReference type="Pfam" id="PF05592">
    <property type="entry name" value="Bac_rhamnosid"/>
    <property type="match status" value="1"/>
</dbReference>
<dbReference type="Pfam" id="PF17389">
    <property type="entry name" value="Bac_rhamnosid6H"/>
    <property type="match status" value="1"/>
</dbReference>
<dbReference type="PROSITE" id="PS50853">
    <property type="entry name" value="FN3"/>
    <property type="match status" value="1"/>
</dbReference>
<dbReference type="PANTHER" id="PTHR33307:SF6">
    <property type="entry name" value="ALPHA-RHAMNOSIDASE (EUROFUNG)-RELATED"/>
    <property type="match status" value="1"/>
</dbReference>
<dbReference type="OrthoDB" id="9761045at2"/>
<dbReference type="Gene3D" id="2.60.420.10">
    <property type="entry name" value="Maltose phosphorylase, domain 3"/>
    <property type="match status" value="1"/>
</dbReference>
<dbReference type="InterPro" id="IPR035398">
    <property type="entry name" value="Bac_rhamnosid_C"/>
</dbReference>
<dbReference type="PIRSF" id="PIRSF010631">
    <property type="entry name" value="A-rhamnsds"/>
    <property type="match status" value="1"/>
</dbReference>
<dbReference type="InterPro" id="IPR013783">
    <property type="entry name" value="Ig-like_fold"/>
</dbReference>
<evidence type="ECO:0000256" key="2">
    <source>
        <dbReference type="ARBA" id="ARBA00012652"/>
    </source>
</evidence>
<dbReference type="Pfam" id="PF17390">
    <property type="entry name" value="Bac_rhamnosid_C"/>
    <property type="match status" value="1"/>
</dbReference>
<reference evidence="5 6" key="1">
    <citation type="submission" date="2017-11" db="EMBL/GenBank/DDBJ databases">
        <title>Genomic Encyclopedia of Archaeal and Bacterial Type Strains, Phase II (KMG-II): From Individual Species to Whole Genera.</title>
        <authorList>
            <person name="Goeker M."/>
        </authorList>
    </citation>
    <scope>NUCLEOTIDE SEQUENCE [LARGE SCALE GENOMIC DNA]</scope>
    <source>
        <strain evidence="5 6">DSM 27763</strain>
    </source>
</reference>
<organism evidence="5 6">
    <name type="scientific">Mumia flava</name>
    <dbReference type="NCBI Taxonomy" id="1348852"/>
    <lineage>
        <taxon>Bacteria</taxon>
        <taxon>Bacillati</taxon>
        <taxon>Actinomycetota</taxon>
        <taxon>Actinomycetes</taxon>
        <taxon>Propionibacteriales</taxon>
        <taxon>Nocardioidaceae</taxon>
        <taxon>Mumia</taxon>
    </lineage>
</organism>
<dbReference type="InterPro" id="IPR003961">
    <property type="entry name" value="FN3_dom"/>
</dbReference>
<evidence type="ECO:0000313" key="6">
    <source>
        <dbReference type="Proteomes" id="UP000230842"/>
    </source>
</evidence>
<dbReference type="PANTHER" id="PTHR33307">
    <property type="entry name" value="ALPHA-RHAMNOSIDASE (EUROFUNG)"/>
    <property type="match status" value="1"/>
</dbReference>
<dbReference type="GO" id="GO:0030596">
    <property type="term" value="F:alpha-L-rhamnosidase activity"/>
    <property type="evidence" value="ECO:0007669"/>
    <property type="project" value="UniProtKB-EC"/>
</dbReference>
<dbReference type="Gene3D" id="2.60.120.260">
    <property type="entry name" value="Galactose-binding domain-like"/>
    <property type="match status" value="2"/>
</dbReference>
<evidence type="ECO:0000313" key="5">
    <source>
        <dbReference type="EMBL" id="PJJ54367.1"/>
    </source>
</evidence>
<dbReference type="InterPro" id="IPR012341">
    <property type="entry name" value="6hp_glycosidase-like_sf"/>
</dbReference>
<feature type="domain" description="Fibronectin type-III" evidence="4">
    <location>
        <begin position="8"/>
        <end position="107"/>
    </location>
</feature>
<dbReference type="Gene3D" id="2.60.40.10">
    <property type="entry name" value="Immunoglobulins"/>
    <property type="match status" value="1"/>
</dbReference>